<sequence length="398" mass="44538">MTSAGNNHALVFGASGITGWAIVNEILNGYPDPSTFSKVTALTNRPLTQEVSQWPSDERLNIVSGLDLLKGSQQELEESLKARVNGVDTVTHVYFFAYIMDPDPAKEISINVDLLERAVNAIDSISSSLKYVVLPTGTKAYGVHLLRDNFPHANALPLKESHPRIPEPYASEMFYYNQLDHLKQLSANKPWTFCDVIPDVIIGFVPHNNIYCLPQALGLYLSLYRYINGEGAEVVFPGTDNSWNNLVNDSSQDLIARFAIQASLHPELSGGQSYNTADDPQPSTWSEKWPIVCKYFGLKGVAPTNGSGPDPVGYMSDNREKWLELEEKHGLQKGRVGNERSFGGFPYFIMTMLDFDRQLDLTKAHDMLKKAGAKVDVWSREDSWYLAFDRFRKAKIIP</sequence>
<evidence type="ECO:0000259" key="1">
    <source>
        <dbReference type="Pfam" id="PF22917"/>
    </source>
</evidence>
<dbReference type="STRING" id="1664694.A0A0N1P1V7"/>
<dbReference type="Proteomes" id="UP000038010">
    <property type="component" value="Unassembled WGS sequence"/>
</dbReference>
<evidence type="ECO:0000313" key="3">
    <source>
        <dbReference type="Proteomes" id="UP000038010"/>
    </source>
</evidence>
<dbReference type="Pfam" id="PF22917">
    <property type="entry name" value="PRISE"/>
    <property type="match status" value="1"/>
</dbReference>
<organism evidence="2 3">
    <name type="scientific">Cyphellophora attinorum</name>
    <dbReference type="NCBI Taxonomy" id="1664694"/>
    <lineage>
        <taxon>Eukaryota</taxon>
        <taxon>Fungi</taxon>
        <taxon>Dikarya</taxon>
        <taxon>Ascomycota</taxon>
        <taxon>Pezizomycotina</taxon>
        <taxon>Eurotiomycetes</taxon>
        <taxon>Chaetothyriomycetidae</taxon>
        <taxon>Chaetothyriales</taxon>
        <taxon>Cyphellophoraceae</taxon>
        <taxon>Cyphellophora</taxon>
    </lineage>
</organism>
<gene>
    <name evidence="2" type="ORF">AB675_8089</name>
</gene>
<dbReference type="InterPro" id="IPR055222">
    <property type="entry name" value="PRISE-like_Rossmann-fold"/>
</dbReference>
<protein>
    <recommendedName>
        <fullName evidence="1">PRISE-like Rossmann-fold domain-containing protein</fullName>
    </recommendedName>
</protein>
<accession>A0A0N1P1V7</accession>
<dbReference type="CDD" id="cd08948">
    <property type="entry name" value="5beta-POR_like_SDR_a"/>
    <property type="match status" value="1"/>
</dbReference>
<reference evidence="2 3" key="1">
    <citation type="submission" date="2015-06" db="EMBL/GenBank/DDBJ databases">
        <title>Draft genome of the ant-associated black yeast Phialophora attae CBS 131958.</title>
        <authorList>
            <person name="Moreno L.F."/>
            <person name="Stielow B.J."/>
            <person name="de Hoog S."/>
            <person name="Vicente V.A."/>
            <person name="Weiss V.A."/>
            <person name="de Vries M."/>
            <person name="Cruz L.M."/>
            <person name="Souza E.M."/>
        </authorList>
    </citation>
    <scope>NUCLEOTIDE SEQUENCE [LARGE SCALE GENOMIC DNA]</scope>
    <source>
        <strain evidence="2 3">CBS 131958</strain>
    </source>
</reference>
<dbReference type="InterPro" id="IPR036291">
    <property type="entry name" value="NAD(P)-bd_dom_sf"/>
</dbReference>
<proteinExistence type="predicted"/>
<dbReference type="OrthoDB" id="1731983at2759"/>
<comment type="caution">
    <text evidence="2">The sequence shown here is derived from an EMBL/GenBank/DDBJ whole genome shotgun (WGS) entry which is preliminary data.</text>
</comment>
<dbReference type="PANTHER" id="PTHR32487:SF8">
    <property type="entry name" value="NAD-DEPENDENT EPIMERASE_DEHYDRATASE DOMAIN-CONTAINING PROTEIN"/>
    <property type="match status" value="1"/>
</dbReference>
<keyword evidence="3" id="KW-1185">Reference proteome</keyword>
<dbReference type="PANTHER" id="PTHR32487">
    <property type="entry name" value="3-OXO-DELTA(4,5)-STEROID 5-BETA-REDUCTASE"/>
    <property type="match status" value="1"/>
</dbReference>
<dbReference type="VEuPathDB" id="FungiDB:AB675_8089"/>
<dbReference type="SUPFAM" id="SSF51735">
    <property type="entry name" value="NAD(P)-binding Rossmann-fold domains"/>
    <property type="match status" value="1"/>
</dbReference>
<feature type="domain" description="PRISE-like Rossmann-fold" evidence="1">
    <location>
        <begin position="9"/>
        <end position="398"/>
    </location>
</feature>
<dbReference type="RefSeq" id="XP_018001286.1">
    <property type="nucleotide sequence ID" value="XM_018148507.1"/>
</dbReference>
<evidence type="ECO:0000313" key="2">
    <source>
        <dbReference type="EMBL" id="KPI41323.1"/>
    </source>
</evidence>
<name>A0A0N1P1V7_9EURO</name>
<dbReference type="AlphaFoldDB" id="A0A0N1P1V7"/>
<dbReference type="EMBL" id="LFJN01000010">
    <property type="protein sequence ID" value="KPI41323.1"/>
    <property type="molecule type" value="Genomic_DNA"/>
</dbReference>
<dbReference type="Gene3D" id="3.40.50.720">
    <property type="entry name" value="NAD(P)-binding Rossmann-like Domain"/>
    <property type="match status" value="1"/>
</dbReference>
<dbReference type="GeneID" id="28740387"/>